<dbReference type="RefSeq" id="WP_060747629.1">
    <property type="nucleotide sequence ID" value="NZ_LNTA01000001.1"/>
</dbReference>
<name>A0A109HRR6_XANCT</name>
<organism evidence="1 2">
    <name type="scientific">Xanthomonas campestris pv. translucens</name>
    <dbReference type="NCBI Taxonomy" id="343"/>
    <lineage>
        <taxon>Bacteria</taxon>
        <taxon>Pseudomonadati</taxon>
        <taxon>Pseudomonadota</taxon>
        <taxon>Gammaproteobacteria</taxon>
        <taxon>Lysobacterales</taxon>
        <taxon>Lysobacteraceae</taxon>
        <taxon>Xanthomonas</taxon>
        <taxon>Xanthomonas translucens group</taxon>
    </lineage>
</organism>
<accession>A0A109HRR6</accession>
<dbReference type="Proteomes" id="UP000055854">
    <property type="component" value="Unassembled WGS sequence"/>
</dbReference>
<dbReference type="AlphaFoldDB" id="A0A109HRR6"/>
<protein>
    <submittedName>
        <fullName evidence="1">Uncharacterized protein</fullName>
    </submittedName>
</protein>
<evidence type="ECO:0000313" key="1">
    <source>
        <dbReference type="EMBL" id="KWV17163.1"/>
    </source>
</evidence>
<evidence type="ECO:0000313" key="2">
    <source>
        <dbReference type="Proteomes" id="UP000055854"/>
    </source>
</evidence>
<dbReference type="EMBL" id="LNTA01000001">
    <property type="protein sequence ID" value="KWV17163.1"/>
    <property type="molecule type" value="Genomic_DNA"/>
</dbReference>
<dbReference type="OrthoDB" id="5956570at2"/>
<reference evidence="1 2" key="1">
    <citation type="submission" date="2015-11" db="EMBL/GenBank/DDBJ databases">
        <title>Long Read and Single Molecule DNA Sequencing Simplifies Genome Assembly and TAL Effector Gene Analysis of Xanthomonas translucens.</title>
        <authorList>
            <person name="Peng Z."/>
            <person name="Hu Y."/>
            <person name="Xie J."/>
            <person name="Potnis N."/>
            <person name="Akhunova A."/>
            <person name="Jones J."/>
            <person name="Liu Z."/>
            <person name="White F."/>
            <person name="Liu S."/>
        </authorList>
    </citation>
    <scope>NUCLEOTIDE SEQUENCE [LARGE SCALE GENOMIC DNA]</scope>
    <source>
        <strain evidence="1 2">B1</strain>
    </source>
</reference>
<sequence length="175" mass="18731">MDLTSITTVIASLAIAQQLAAATLGVRDYNQSAAAIAKINEQLLAAQQGLLGHNAMLLQLQQNYFETTKQLRELKEAIAKKDSYPLVDIGNGALAYAVDIQAGGESDPEIAKTQHHLCQICWDRDGVRSVLQPAPWYGGSLYRVCNHCGKELLVGGARASDNAPTAPGAIYNPLT</sequence>
<gene>
    <name evidence="1" type="ORF">ATB53_00340</name>
</gene>
<comment type="caution">
    <text evidence="1">The sequence shown here is derived from an EMBL/GenBank/DDBJ whole genome shotgun (WGS) entry which is preliminary data.</text>
</comment>
<proteinExistence type="predicted"/>